<protein>
    <recommendedName>
        <fullName evidence="4">START domain-containing protein</fullName>
    </recommendedName>
</protein>
<feature type="region of interest" description="Disordered" evidence="1">
    <location>
        <begin position="1"/>
        <end position="21"/>
    </location>
</feature>
<accession>A0AAD9H265</accession>
<reference evidence="2" key="1">
    <citation type="submission" date="2023-08" db="EMBL/GenBank/DDBJ databases">
        <title>Reference Genome Resource for the Citrus Pathogen Phytophthora citrophthora.</title>
        <authorList>
            <person name="Moller H."/>
            <person name="Coetzee B."/>
            <person name="Rose L.J."/>
            <person name="Van Niekerk J.M."/>
        </authorList>
    </citation>
    <scope>NUCLEOTIDE SEQUENCE</scope>
    <source>
        <strain evidence="2">STE-U-9442</strain>
    </source>
</reference>
<evidence type="ECO:0000313" key="2">
    <source>
        <dbReference type="EMBL" id="KAK1948348.1"/>
    </source>
</evidence>
<evidence type="ECO:0000256" key="1">
    <source>
        <dbReference type="SAM" id="MobiDB-lite"/>
    </source>
</evidence>
<proteinExistence type="predicted"/>
<dbReference type="AlphaFoldDB" id="A0AAD9H265"/>
<sequence>MLDAASKKSSSKRSQEAVPYTTDLQRRKRRELLALRQEAKRLNALLVPLLQRRQDNWSNALDVAGEASNWWRSLASIECEERHRAEKTNQELKGILADQEKVGAAFRKLLEKQNPFEGREFVLQLEPAVDRSPCRLDYSKALLGELTSGLEALRLDTGMIFSAEDDNNCSIITRSQDKRHAITGRRIAETYTVTPLACPMQNAVELLWSFVTNDGGTSLFSIRKTNPHSREMNCVVAYRENSQIVNGVVIYRRYNESDRVVMVGSSTWFLPTGGVQFEDKSWTVVSPSPSDPQHACVVRTRYELQAKATDTSVFPTDLTQVKDAIMSGIGEKLRNAMQAMQNALISVIEFGLCP</sequence>
<keyword evidence="3" id="KW-1185">Reference proteome</keyword>
<dbReference type="EMBL" id="JASMQC010000001">
    <property type="protein sequence ID" value="KAK1948348.1"/>
    <property type="molecule type" value="Genomic_DNA"/>
</dbReference>
<gene>
    <name evidence="2" type="ORF">P3T76_000638</name>
</gene>
<organism evidence="2 3">
    <name type="scientific">Phytophthora citrophthora</name>
    <dbReference type="NCBI Taxonomy" id="4793"/>
    <lineage>
        <taxon>Eukaryota</taxon>
        <taxon>Sar</taxon>
        <taxon>Stramenopiles</taxon>
        <taxon>Oomycota</taxon>
        <taxon>Peronosporomycetes</taxon>
        <taxon>Peronosporales</taxon>
        <taxon>Peronosporaceae</taxon>
        <taxon>Phytophthora</taxon>
    </lineage>
</organism>
<evidence type="ECO:0008006" key="4">
    <source>
        <dbReference type="Google" id="ProtNLM"/>
    </source>
</evidence>
<dbReference type="Proteomes" id="UP001259832">
    <property type="component" value="Unassembled WGS sequence"/>
</dbReference>
<name>A0AAD9H265_9STRA</name>
<evidence type="ECO:0000313" key="3">
    <source>
        <dbReference type="Proteomes" id="UP001259832"/>
    </source>
</evidence>
<comment type="caution">
    <text evidence="2">The sequence shown here is derived from an EMBL/GenBank/DDBJ whole genome shotgun (WGS) entry which is preliminary data.</text>
</comment>